<dbReference type="KEGG" id="ccot:CCAX7_44260"/>
<dbReference type="InterPro" id="IPR029010">
    <property type="entry name" value="ThuA-like"/>
</dbReference>
<dbReference type="EMBL" id="AP025739">
    <property type="protein sequence ID" value="BDI32375.1"/>
    <property type="molecule type" value="Genomic_DNA"/>
</dbReference>
<dbReference type="AlphaFoldDB" id="A0A402CX77"/>
<accession>A0A402CX77</accession>
<name>A0A402CX77_9BACT</name>
<evidence type="ECO:0000313" key="2">
    <source>
        <dbReference type="Proteomes" id="UP000287394"/>
    </source>
</evidence>
<dbReference type="InterPro" id="IPR013136">
    <property type="entry name" value="WSTF_Acf1_Cbp146"/>
</dbReference>
<proteinExistence type="predicted"/>
<sequence length="251" mass="27535">MSEQTPVKVLVWDEAPTHAPREVYPQSINGAIAAFLNEDGAGQIVATTANIDDPEQGLSEQAIADADVIIWWGHARHDEVQDELAQRVVQAVHAGTGFIPLHSAHYSKTFRGVLSATGHLKGGWREQDENPDTEEITVCAPKHPIAEGVEDFTLPREEMYGAPFDVPPFKTVVFQSYFPVGGEYFPSFATSVGEGITPDFHSGGGKGENQGEGAGRVFYFRPGHETFPTYFDPSVRRILRNAVLWTARRTG</sequence>
<dbReference type="Gene3D" id="3.40.50.880">
    <property type="match status" value="1"/>
</dbReference>
<dbReference type="Pfam" id="PF06283">
    <property type="entry name" value="ThuA"/>
    <property type="match status" value="1"/>
</dbReference>
<organism evidence="1 2">
    <name type="scientific">Capsulimonas corticalis</name>
    <dbReference type="NCBI Taxonomy" id="2219043"/>
    <lineage>
        <taxon>Bacteria</taxon>
        <taxon>Bacillati</taxon>
        <taxon>Armatimonadota</taxon>
        <taxon>Armatimonadia</taxon>
        <taxon>Capsulimonadales</taxon>
        <taxon>Capsulimonadaceae</taxon>
        <taxon>Capsulimonas</taxon>
    </lineage>
</organism>
<dbReference type="PROSITE" id="PS51136">
    <property type="entry name" value="WAC"/>
    <property type="match status" value="1"/>
</dbReference>
<dbReference type="SUPFAM" id="SSF52317">
    <property type="entry name" value="Class I glutamine amidotransferase-like"/>
    <property type="match status" value="1"/>
</dbReference>
<dbReference type="InterPro" id="IPR029062">
    <property type="entry name" value="Class_I_gatase-like"/>
</dbReference>
<evidence type="ECO:0000313" key="1">
    <source>
        <dbReference type="EMBL" id="BDI32375.1"/>
    </source>
</evidence>
<gene>
    <name evidence="1" type="ORF">CCAX7_44260</name>
</gene>
<dbReference type="OrthoDB" id="252909at2"/>
<protein>
    <submittedName>
        <fullName evidence="1">Trehalose utilization protein ThuA</fullName>
    </submittedName>
</protein>
<keyword evidence="2" id="KW-1185">Reference proteome</keyword>
<reference evidence="1 2" key="1">
    <citation type="journal article" date="2019" name="Int. J. Syst. Evol. Microbiol.">
        <title>Capsulimonas corticalis gen. nov., sp. nov., an aerobic capsulated bacterium, of a novel bacterial order, Capsulimonadales ord. nov., of the class Armatimonadia of the phylum Armatimonadetes.</title>
        <authorList>
            <person name="Li J."/>
            <person name="Kudo C."/>
            <person name="Tonouchi A."/>
        </authorList>
    </citation>
    <scope>NUCLEOTIDE SEQUENCE [LARGE SCALE GENOMIC DNA]</scope>
    <source>
        <strain evidence="1 2">AX-7</strain>
    </source>
</reference>
<dbReference type="Proteomes" id="UP000287394">
    <property type="component" value="Chromosome"/>
</dbReference>
<dbReference type="RefSeq" id="WP_119321944.1">
    <property type="nucleotide sequence ID" value="NZ_AP025739.1"/>
</dbReference>